<sequence>MANSIYVASPEGETGKSTIALGLVDMFTKRVGKVGIFRPVVRTGERDALVELLLQRDSADIAYDDVVGVTYEELHRDADEALAQIVQAYRAIESKCDLVVIIGSDYTDVAGPAELAFNARIAANLGAPVLLTVRGAGRTPDEIRQVAELAVSEISAGHASVVGVVVNRADGDEADIRQALGDARPVWVLPEVPLLTAPTVDDLKRALNGTVLSGDEALFDREAESLLVCGMGVEHILERLREGQVAIAAGDRSELLISLLAAHAAEGFPSLAGIILNGGYQPAEIVTELVSGFASKLPIITCDTNTYETAQIVATTRGGLTTRTQRKVDIALQLADTHLPADELAQLLEVSEPSVVTPLMFEAELLERAKRANKHIVLPEGEDDRILRAASTLLARGTARLTILGIESQIRARAAELGLDIDAATILDPATSDYLPEFAAEYTKLRAHKGMTEDRAKEIVRDVSYFGTLMVHLGYADGMVSGATHTTAHTIKPSFEIIKTAPGTSIVSSVFLMLLADRVLVYGDCAVNPDPTAEQLADIAISSAATAEQFGIDPRTAMLSYSTGSSGFGADVDKVREATAIVRERAPEMLVEGPIQYDAAVDAAVASTKMPDSKVAGRATVFIFPDLNTGNNTYKAVQRSAGAVAVGPVLQGLNKPVNDLSRGALVHDIVNTVAITAIQAEG</sequence>
<comment type="subcellular location">
    <subcellularLocation>
        <location evidence="2 13">Cytoplasm</location>
    </subcellularLocation>
</comment>
<comment type="function">
    <text evidence="12 13">Involved in acetate metabolism.</text>
</comment>
<dbReference type="OrthoDB" id="9808984at2"/>
<dbReference type="Gene3D" id="3.40.50.10950">
    <property type="match status" value="1"/>
</dbReference>
<evidence type="ECO:0000313" key="17">
    <source>
        <dbReference type="Proteomes" id="UP000199288"/>
    </source>
</evidence>
<evidence type="ECO:0000256" key="13">
    <source>
        <dbReference type="PIRNR" id="PIRNR006107"/>
    </source>
</evidence>
<comment type="similarity">
    <text evidence="4 13">In the C-terminal section; belongs to the phosphate acetyltransferase and butyryltransferase family.</text>
</comment>
<keyword evidence="10 13" id="KW-0012">Acyltransferase</keyword>
<proteinExistence type="inferred from homology"/>
<organism evidence="16 17">
    <name type="scientific">Bowdeniella nasicola</name>
    <dbReference type="NCBI Taxonomy" id="208480"/>
    <lineage>
        <taxon>Bacteria</taxon>
        <taxon>Bacillati</taxon>
        <taxon>Actinomycetota</taxon>
        <taxon>Actinomycetes</taxon>
        <taxon>Actinomycetales</taxon>
        <taxon>Actinomycetaceae</taxon>
        <taxon>Bowdeniella</taxon>
    </lineage>
</organism>
<accession>A0A1H3YTF2</accession>
<comment type="similarity">
    <text evidence="5 13">In the N-terminal section; belongs to the CobB/CobQ family.</text>
</comment>
<dbReference type="SUPFAM" id="SSF53659">
    <property type="entry name" value="Isocitrate/Isopropylmalate dehydrogenase-like"/>
    <property type="match status" value="1"/>
</dbReference>
<evidence type="ECO:0000259" key="15">
    <source>
        <dbReference type="Pfam" id="PF07085"/>
    </source>
</evidence>
<evidence type="ECO:0000256" key="3">
    <source>
        <dbReference type="ARBA" id="ARBA00004989"/>
    </source>
</evidence>
<dbReference type="GO" id="GO:0005737">
    <property type="term" value="C:cytoplasm"/>
    <property type="evidence" value="ECO:0007669"/>
    <property type="project" value="UniProtKB-SubCell"/>
</dbReference>
<dbReference type="InterPro" id="IPR027417">
    <property type="entry name" value="P-loop_NTPase"/>
</dbReference>
<dbReference type="Pfam" id="PF01515">
    <property type="entry name" value="PTA_PTB"/>
    <property type="match status" value="1"/>
</dbReference>
<dbReference type="AlphaFoldDB" id="A0A1H3YTF2"/>
<evidence type="ECO:0000256" key="5">
    <source>
        <dbReference type="ARBA" id="ARBA00009786"/>
    </source>
</evidence>
<keyword evidence="9 13" id="KW-0808">Transferase</keyword>
<dbReference type="PANTHER" id="PTHR43356">
    <property type="entry name" value="PHOSPHATE ACETYLTRANSFERASE"/>
    <property type="match status" value="1"/>
</dbReference>
<dbReference type="Gene3D" id="3.40.50.300">
    <property type="entry name" value="P-loop containing nucleotide triphosphate hydrolases"/>
    <property type="match status" value="1"/>
</dbReference>
<evidence type="ECO:0000256" key="8">
    <source>
        <dbReference type="ARBA" id="ARBA00022490"/>
    </source>
</evidence>
<dbReference type="GO" id="GO:0008959">
    <property type="term" value="F:phosphate acetyltransferase activity"/>
    <property type="evidence" value="ECO:0007669"/>
    <property type="project" value="UniProtKB-EC"/>
</dbReference>
<dbReference type="SUPFAM" id="SSF52540">
    <property type="entry name" value="P-loop containing nucleoside triphosphate hydrolases"/>
    <property type="match status" value="1"/>
</dbReference>
<dbReference type="SUPFAM" id="SSF75138">
    <property type="entry name" value="HprK N-terminal domain-like"/>
    <property type="match status" value="1"/>
</dbReference>
<evidence type="ECO:0000256" key="11">
    <source>
        <dbReference type="ARBA" id="ARBA00031108"/>
    </source>
</evidence>
<evidence type="ECO:0000259" key="14">
    <source>
        <dbReference type="Pfam" id="PF01515"/>
    </source>
</evidence>
<dbReference type="Proteomes" id="UP000199288">
    <property type="component" value="Unassembled WGS sequence"/>
</dbReference>
<dbReference type="PIRSF" id="PIRSF006107">
    <property type="entry name" value="PhpActrans_proteobac"/>
    <property type="match status" value="1"/>
</dbReference>
<dbReference type="EC" id="2.3.1.8" evidence="6 13"/>
<dbReference type="InterPro" id="IPR016475">
    <property type="entry name" value="P-Actrans_bac"/>
</dbReference>
<dbReference type="InterPro" id="IPR050500">
    <property type="entry name" value="Phos_Acetyltrans/Butyryltrans"/>
</dbReference>
<gene>
    <name evidence="16" type="ORF">SAMN02910418_00992</name>
</gene>
<dbReference type="NCBIfam" id="NF007233">
    <property type="entry name" value="PRK09653.1"/>
    <property type="match status" value="1"/>
</dbReference>
<dbReference type="FunFam" id="3.40.50.10750:FF:000001">
    <property type="entry name" value="Phosphate acetyltransferase"/>
    <property type="match status" value="1"/>
</dbReference>
<dbReference type="EMBL" id="FNQV01000005">
    <property type="protein sequence ID" value="SEA14839.1"/>
    <property type="molecule type" value="Genomic_DNA"/>
</dbReference>
<dbReference type="RefSeq" id="WP_092563002.1">
    <property type="nucleotide sequence ID" value="NZ_FNQV01000005.1"/>
</dbReference>
<comment type="domain">
    <text evidence="13">The N-terminal region seems to be important for proper quaternary structure. The C-terminal region contains the substrate-binding site.</text>
</comment>
<dbReference type="NCBIfam" id="NF004167">
    <property type="entry name" value="PRK05632.1"/>
    <property type="match status" value="1"/>
</dbReference>
<dbReference type="InterPro" id="IPR042112">
    <property type="entry name" value="P_AcTrfase_dom2"/>
</dbReference>
<dbReference type="InterPro" id="IPR028979">
    <property type="entry name" value="Ser_kin/Pase_Hpr-like_N_sf"/>
</dbReference>
<name>A0A1H3YTF2_9ACTO</name>
<dbReference type="UniPathway" id="UPA00340">
    <property type="reaction ID" value="UER00459"/>
</dbReference>
<keyword evidence="8 13" id="KW-0963">Cytoplasm</keyword>
<dbReference type="PANTHER" id="PTHR43356:SF3">
    <property type="entry name" value="PHOSPHATE ACETYLTRANSFERASE"/>
    <property type="match status" value="1"/>
</dbReference>
<evidence type="ECO:0000256" key="9">
    <source>
        <dbReference type="ARBA" id="ARBA00022679"/>
    </source>
</evidence>
<dbReference type="InterPro" id="IPR004614">
    <property type="entry name" value="P_AcTrfase"/>
</dbReference>
<evidence type="ECO:0000256" key="2">
    <source>
        <dbReference type="ARBA" id="ARBA00004496"/>
    </source>
</evidence>
<feature type="domain" description="DRTGG" evidence="15">
    <location>
        <begin position="202"/>
        <end position="314"/>
    </location>
</feature>
<comment type="catalytic activity">
    <reaction evidence="1 13">
        <text>acetyl-CoA + phosphate = acetyl phosphate + CoA</text>
        <dbReference type="Rhea" id="RHEA:19521"/>
        <dbReference type="ChEBI" id="CHEBI:22191"/>
        <dbReference type="ChEBI" id="CHEBI:43474"/>
        <dbReference type="ChEBI" id="CHEBI:57287"/>
        <dbReference type="ChEBI" id="CHEBI:57288"/>
        <dbReference type="EC" id="2.3.1.8"/>
    </reaction>
</comment>
<evidence type="ECO:0000256" key="6">
    <source>
        <dbReference type="ARBA" id="ARBA00012707"/>
    </source>
</evidence>
<evidence type="ECO:0000256" key="1">
    <source>
        <dbReference type="ARBA" id="ARBA00000705"/>
    </source>
</evidence>
<keyword evidence="17" id="KW-1185">Reference proteome</keyword>
<dbReference type="GO" id="GO:0006085">
    <property type="term" value="P:acetyl-CoA biosynthetic process"/>
    <property type="evidence" value="ECO:0007669"/>
    <property type="project" value="UniProtKB-UniPathway"/>
</dbReference>
<dbReference type="InterPro" id="IPR002505">
    <property type="entry name" value="PTA_PTB"/>
</dbReference>
<evidence type="ECO:0000256" key="7">
    <source>
        <dbReference type="ARBA" id="ARBA00021528"/>
    </source>
</evidence>
<dbReference type="Gene3D" id="3.40.1390.20">
    <property type="entry name" value="HprK N-terminal domain-like"/>
    <property type="match status" value="1"/>
</dbReference>
<dbReference type="Pfam" id="PF13500">
    <property type="entry name" value="AAA_26"/>
    <property type="match status" value="1"/>
</dbReference>
<dbReference type="Gene3D" id="3.40.50.10750">
    <property type="entry name" value="Isocitrate/Isopropylmalate dehydrogenase-like"/>
    <property type="match status" value="1"/>
</dbReference>
<comment type="pathway">
    <text evidence="3 13">Metabolic intermediate biosynthesis; acetyl-CoA biosynthesis; acetyl-CoA from acetate: step 2/2.</text>
</comment>
<protein>
    <recommendedName>
        <fullName evidence="7 13">Phosphate acetyltransferase</fullName>
        <ecNumber evidence="6 13">2.3.1.8</ecNumber>
    </recommendedName>
    <alternativeName>
        <fullName evidence="11 13">Phosphotransacetylase</fullName>
    </alternativeName>
</protein>
<dbReference type="Pfam" id="PF07085">
    <property type="entry name" value="DRTGG"/>
    <property type="match status" value="1"/>
</dbReference>
<dbReference type="InterPro" id="IPR042113">
    <property type="entry name" value="P_AcTrfase_dom1"/>
</dbReference>
<evidence type="ECO:0000256" key="12">
    <source>
        <dbReference type="ARBA" id="ARBA00049955"/>
    </source>
</evidence>
<evidence type="ECO:0000313" key="16">
    <source>
        <dbReference type="EMBL" id="SEA14839.1"/>
    </source>
</evidence>
<evidence type="ECO:0000256" key="10">
    <source>
        <dbReference type="ARBA" id="ARBA00023315"/>
    </source>
</evidence>
<evidence type="ECO:0000256" key="4">
    <source>
        <dbReference type="ARBA" id="ARBA00008756"/>
    </source>
</evidence>
<dbReference type="NCBIfam" id="TIGR00651">
    <property type="entry name" value="pta"/>
    <property type="match status" value="1"/>
</dbReference>
<dbReference type="InterPro" id="IPR010766">
    <property type="entry name" value="DRTGG"/>
</dbReference>
<reference evidence="17" key="1">
    <citation type="submission" date="2016-10" db="EMBL/GenBank/DDBJ databases">
        <authorList>
            <person name="Varghese N."/>
            <person name="Submissions S."/>
        </authorList>
    </citation>
    <scope>NUCLEOTIDE SEQUENCE [LARGE SCALE GENOMIC DNA]</scope>
    <source>
        <strain evidence="17">KPR-1</strain>
    </source>
</reference>
<feature type="domain" description="Phosphate acetyl/butaryl transferase" evidence="14">
    <location>
        <begin position="361"/>
        <end position="677"/>
    </location>
</feature>